<reference evidence="8" key="1">
    <citation type="submission" date="2020-05" db="EMBL/GenBank/DDBJ databases">
        <authorList>
            <person name="Chiriac C."/>
            <person name="Salcher M."/>
            <person name="Ghai R."/>
            <person name="Kavagutti S V."/>
        </authorList>
    </citation>
    <scope>NUCLEOTIDE SEQUENCE</scope>
</reference>
<sequence length="115" mass="12540">MIVPTEKQAQILKEMDSGISQSMENGNITISIVDMKTQKVWHKATGASEQDAFNSAVETISQSNKPKSNSEIAESAITLESENEKLREQITRLQATSKTISPKSGTSALKIETSQ</sequence>
<evidence type="ECO:0000313" key="4">
    <source>
        <dbReference type="EMBL" id="CAB4177348.1"/>
    </source>
</evidence>
<evidence type="ECO:0000313" key="5">
    <source>
        <dbReference type="EMBL" id="CAB4182604.1"/>
    </source>
</evidence>
<evidence type="ECO:0000313" key="2">
    <source>
        <dbReference type="EMBL" id="CAB4145764.1"/>
    </source>
</evidence>
<proteinExistence type="predicted"/>
<evidence type="ECO:0000313" key="8">
    <source>
        <dbReference type="EMBL" id="CAB4212690.1"/>
    </source>
</evidence>
<dbReference type="EMBL" id="LR796449">
    <property type="protein sequence ID" value="CAB4145764.1"/>
    <property type="molecule type" value="Genomic_DNA"/>
</dbReference>
<dbReference type="EMBL" id="LR796856">
    <property type="protein sequence ID" value="CAB4170272.1"/>
    <property type="molecule type" value="Genomic_DNA"/>
</dbReference>
<dbReference type="EMBL" id="LR797095">
    <property type="protein sequence ID" value="CAB4186452.1"/>
    <property type="molecule type" value="Genomic_DNA"/>
</dbReference>
<dbReference type="EMBL" id="LR797028">
    <property type="protein sequence ID" value="CAB4182604.1"/>
    <property type="molecule type" value="Genomic_DNA"/>
</dbReference>
<evidence type="ECO:0000313" key="6">
    <source>
        <dbReference type="EMBL" id="CAB4186452.1"/>
    </source>
</evidence>
<protein>
    <submittedName>
        <fullName evidence="8">Uncharacterized protein</fullName>
    </submittedName>
</protein>
<evidence type="ECO:0000313" key="3">
    <source>
        <dbReference type="EMBL" id="CAB4170272.1"/>
    </source>
</evidence>
<gene>
    <name evidence="5" type="ORF">UFOVP1088_12</name>
    <name evidence="6" type="ORF">UFOVP1149_51</name>
    <name evidence="7" type="ORF">UFOVP1330_38</name>
    <name evidence="8" type="ORF">UFOVP1441_32</name>
    <name evidence="2" type="ORF">UFOVP486_39</name>
    <name evidence="3" type="ORF">UFOVP911_20</name>
    <name evidence="4" type="ORF">UFOVP997_32</name>
</gene>
<evidence type="ECO:0000256" key="1">
    <source>
        <dbReference type="SAM" id="MobiDB-lite"/>
    </source>
</evidence>
<dbReference type="EMBL" id="LR797387">
    <property type="protein sequence ID" value="CAB4212690.1"/>
    <property type="molecule type" value="Genomic_DNA"/>
</dbReference>
<dbReference type="EMBL" id="LR796949">
    <property type="protein sequence ID" value="CAB4177348.1"/>
    <property type="molecule type" value="Genomic_DNA"/>
</dbReference>
<name>A0A6J5SFI8_9CAUD</name>
<organism evidence="8">
    <name type="scientific">uncultured Caudovirales phage</name>
    <dbReference type="NCBI Taxonomy" id="2100421"/>
    <lineage>
        <taxon>Viruses</taxon>
        <taxon>Duplodnaviria</taxon>
        <taxon>Heunggongvirae</taxon>
        <taxon>Uroviricota</taxon>
        <taxon>Caudoviricetes</taxon>
        <taxon>Peduoviridae</taxon>
        <taxon>Maltschvirus</taxon>
        <taxon>Maltschvirus maltsch</taxon>
    </lineage>
</organism>
<accession>A0A6J5SFI8</accession>
<dbReference type="EMBL" id="LR797275">
    <property type="protein sequence ID" value="CAB4199345.1"/>
    <property type="molecule type" value="Genomic_DNA"/>
</dbReference>
<evidence type="ECO:0000313" key="7">
    <source>
        <dbReference type="EMBL" id="CAB4199345.1"/>
    </source>
</evidence>
<feature type="region of interest" description="Disordered" evidence="1">
    <location>
        <begin position="92"/>
        <end position="115"/>
    </location>
</feature>